<protein>
    <submittedName>
        <fullName evidence="1">Uncharacterized protein</fullName>
    </submittedName>
</protein>
<dbReference type="Gene3D" id="1.10.357.10">
    <property type="entry name" value="Tetracycline Repressor, domain 2"/>
    <property type="match status" value="1"/>
</dbReference>
<dbReference type="Proteomes" id="UP001519332">
    <property type="component" value="Unassembled WGS sequence"/>
</dbReference>
<comment type="caution">
    <text evidence="1">The sequence shown here is derived from an EMBL/GenBank/DDBJ whole genome shotgun (WGS) entry which is preliminary data.</text>
</comment>
<organism evidence="1 2">
    <name type="scientific">Kibdelosporangium banguiense</name>
    <dbReference type="NCBI Taxonomy" id="1365924"/>
    <lineage>
        <taxon>Bacteria</taxon>
        <taxon>Bacillati</taxon>
        <taxon>Actinomycetota</taxon>
        <taxon>Actinomycetes</taxon>
        <taxon>Pseudonocardiales</taxon>
        <taxon>Pseudonocardiaceae</taxon>
        <taxon>Kibdelosporangium</taxon>
    </lineage>
</organism>
<sequence>MELSWKADQAQPTASVVKLLIALDLIDRSGVPTGDELEGYFSTITEMVLDHARQSGIEMTAAEAHAQAVALFCQLVGAMVVSRAVAEADPGLSDEILTINRKQLRNR</sequence>
<dbReference type="EMBL" id="JAGINW010000001">
    <property type="protein sequence ID" value="MBP2328022.1"/>
    <property type="molecule type" value="Genomic_DNA"/>
</dbReference>
<evidence type="ECO:0000313" key="1">
    <source>
        <dbReference type="EMBL" id="MBP2328022.1"/>
    </source>
</evidence>
<dbReference type="SUPFAM" id="SSF48498">
    <property type="entry name" value="Tetracyclin repressor-like, C-terminal domain"/>
    <property type="match status" value="1"/>
</dbReference>
<dbReference type="RefSeq" id="WP_209649137.1">
    <property type="nucleotide sequence ID" value="NZ_JAGINW010000001.1"/>
</dbReference>
<evidence type="ECO:0000313" key="2">
    <source>
        <dbReference type="Proteomes" id="UP001519332"/>
    </source>
</evidence>
<reference evidence="1 2" key="1">
    <citation type="submission" date="2021-03" db="EMBL/GenBank/DDBJ databases">
        <title>Sequencing the genomes of 1000 actinobacteria strains.</title>
        <authorList>
            <person name="Klenk H.-P."/>
        </authorList>
    </citation>
    <scope>NUCLEOTIDE SEQUENCE [LARGE SCALE GENOMIC DNA]</scope>
    <source>
        <strain evidence="1 2">DSM 46670</strain>
    </source>
</reference>
<dbReference type="InterPro" id="IPR036271">
    <property type="entry name" value="Tet_transcr_reg_TetR-rel_C_sf"/>
</dbReference>
<name>A0ABS4TUF8_9PSEU</name>
<accession>A0ABS4TUF8</accession>
<gene>
    <name evidence="1" type="ORF">JOF56_008407</name>
</gene>
<proteinExistence type="predicted"/>
<keyword evidence="2" id="KW-1185">Reference proteome</keyword>